<gene>
    <name evidence="1" type="ORF">CLUMA_CG005733</name>
</gene>
<accession>A0A1J1HVU0</accession>
<dbReference type="EMBL" id="CVRI01000024">
    <property type="protein sequence ID" value="CRK92176.1"/>
    <property type="molecule type" value="Genomic_DNA"/>
</dbReference>
<evidence type="ECO:0000313" key="2">
    <source>
        <dbReference type="Proteomes" id="UP000183832"/>
    </source>
</evidence>
<protein>
    <submittedName>
        <fullName evidence="1">CLUMA_CG005733, isoform A</fullName>
    </submittedName>
</protein>
<name>A0A1J1HVU0_9DIPT</name>
<reference evidence="1 2" key="1">
    <citation type="submission" date="2015-04" db="EMBL/GenBank/DDBJ databases">
        <authorList>
            <person name="Syromyatnikov M.Y."/>
            <person name="Popov V.N."/>
        </authorList>
    </citation>
    <scope>NUCLEOTIDE SEQUENCE [LARGE SCALE GENOMIC DNA]</scope>
</reference>
<evidence type="ECO:0000313" key="1">
    <source>
        <dbReference type="EMBL" id="CRK92176.1"/>
    </source>
</evidence>
<dbReference type="AlphaFoldDB" id="A0A1J1HVU0"/>
<sequence length="27" mass="3266">MFVEGDSDFNIGYRNLSKRSRLKHMYT</sequence>
<keyword evidence="2" id="KW-1185">Reference proteome</keyword>
<proteinExistence type="predicted"/>
<dbReference type="Proteomes" id="UP000183832">
    <property type="component" value="Unassembled WGS sequence"/>
</dbReference>
<organism evidence="1 2">
    <name type="scientific">Clunio marinus</name>
    <dbReference type="NCBI Taxonomy" id="568069"/>
    <lineage>
        <taxon>Eukaryota</taxon>
        <taxon>Metazoa</taxon>
        <taxon>Ecdysozoa</taxon>
        <taxon>Arthropoda</taxon>
        <taxon>Hexapoda</taxon>
        <taxon>Insecta</taxon>
        <taxon>Pterygota</taxon>
        <taxon>Neoptera</taxon>
        <taxon>Endopterygota</taxon>
        <taxon>Diptera</taxon>
        <taxon>Nematocera</taxon>
        <taxon>Chironomoidea</taxon>
        <taxon>Chironomidae</taxon>
        <taxon>Clunio</taxon>
    </lineage>
</organism>